<gene>
    <name evidence="4" type="ORF">JOF28_000377</name>
</gene>
<evidence type="ECO:0000259" key="3">
    <source>
        <dbReference type="PROSITE" id="PS51459"/>
    </source>
</evidence>
<dbReference type="AlphaFoldDB" id="A0A940PRZ0"/>
<feature type="domain" description="Fido" evidence="3">
    <location>
        <begin position="1"/>
        <end position="83"/>
    </location>
</feature>
<dbReference type="InterPro" id="IPR003812">
    <property type="entry name" value="Fido"/>
</dbReference>
<feature type="active site" evidence="1">
    <location>
        <position position="10"/>
    </location>
</feature>
<dbReference type="EMBL" id="JAFIDA010000001">
    <property type="protein sequence ID" value="MBP1325145.1"/>
    <property type="molecule type" value="Genomic_DNA"/>
</dbReference>
<evidence type="ECO:0000313" key="5">
    <source>
        <dbReference type="Proteomes" id="UP000675163"/>
    </source>
</evidence>
<feature type="binding site" evidence="2">
    <location>
        <begin position="52"/>
        <end position="53"/>
    </location>
    <ligand>
        <name>ATP</name>
        <dbReference type="ChEBI" id="CHEBI:30616"/>
    </ligand>
</feature>
<comment type="caution">
    <text evidence="4">The sequence shown here is derived from an EMBL/GenBank/DDBJ whole genome shotgun (WGS) entry which is preliminary data.</text>
</comment>
<dbReference type="InterPro" id="IPR036597">
    <property type="entry name" value="Fido-like_dom_sf"/>
</dbReference>
<dbReference type="PANTHER" id="PTHR13504">
    <property type="entry name" value="FIDO DOMAIN-CONTAINING PROTEIN DDB_G0283145"/>
    <property type="match status" value="1"/>
</dbReference>
<dbReference type="Proteomes" id="UP000675163">
    <property type="component" value="Unassembled WGS sequence"/>
</dbReference>
<dbReference type="RefSeq" id="WP_209704217.1">
    <property type="nucleotide sequence ID" value="NZ_JAFIDA010000001.1"/>
</dbReference>
<feature type="binding site" evidence="2">
    <location>
        <begin position="14"/>
        <end position="21"/>
    </location>
    <ligand>
        <name>ATP</name>
        <dbReference type="ChEBI" id="CHEBI:30616"/>
    </ligand>
</feature>
<dbReference type="GO" id="GO:0005524">
    <property type="term" value="F:ATP binding"/>
    <property type="evidence" value="ECO:0007669"/>
    <property type="project" value="UniProtKB-KW"/>
</dbReference>
<protein>
    <submittedName>
        <fullName evidence="4">Fic family protein</fullName>
    </submittedName>
</protein>
<name>A0A940PRZ0_9MICO</name>
<dbReference type="PANTHER" id="PTHR13504:SF38">
    <property type="entry name" value="FIDO DOMAIN-CONTAINING PROTEIN"/>
    <property type="match status" value="1"/>
</dbReference>
<evidence type="ECO:0000313" key="4">
    <source>
        <dbReference type="EMBL" id="MBP1325145.1"/>
    </source>
</evidence>
<dbReference type="InterPro" id="IPR040198">
    <property type="entry name" value="Fido_containing"/>
</dbReference>
<keyword evidence="2" id="KW-0547">Nucleotide-binding</keyword>
<reference evidence="4" key="1">
    <citation type="submission" date="2021-02" db="EMBL/GenBank/DDBJ databases">
        <title>Sequencing the genomes of 1000 actinobacteria strains.</title>
        <authorList>
            <person name="Klenk H.-P."/>
        </authorList>
    </citation>
    <scope>NUCLEOTIDE SEQUENCE</scope>
    <source>
        <strain evidence="4">DSM 22850</strain>
    </source>
</reference>
<evidence type="ECO:0000256" key="1">
    <source>
        <dbReference type="PIRSR" id="PIRSR640198-1"/>
    </source>
</evidence>
<keyword evidence="2" id="KW-0067">ATP-binding</keyword>
<sequence>MAHLNFVLIHPFKDGNGRMARIIQSLTLAKASDSAPIFMGIEEFLGRRTQAYYDVLAQVGQGNWATADRNSEAARPWVRFILTAHFNQASELKHRITSAGKAAVKMEELAAAAVLPERAVEVLSAALFGGTTTRSRYLAALEEIGEVISEQMASRDLTALVKAGLLASHSDKRGDGTHRAKWCKKRHARLVSVGRGATLIRSRISVVGQLVVKRGSMSCESS</sequence>
<proteinExistence type="predicted"/>
<dbReference type="Gene3D" id="1.10.3290.10">
    <property type="entry name" value="Fido-like domain"/>
    <property type="match status" value="1"/>
</dbReference>
<dbReference type="PROSITE" id="PS51459">
    <property type="entry name" value="FIDO"/>
    <property type="match status" value="1"/>
</dbReference>
<evidence type="ECO:0000256" key="2">
    <source>
        <dbReference type="PIRSR" id="PIRSR640198-2"/>
    </source>
</evidence>
<dbReference type="SUPFAM" id="SSF140931">
    <property type="entry name" value="Fic-like"/>
    <property type="match status" value="1"/>
</dbReference>
<organism evidence="4 5">
    <name type="scientific">Leucobacter exalbidus</name>
    <dbReference type="NCBI Taxonomy" id="662960"/>
    <lineage>
        <taxon>Bacteria</taxon>
        <taxon>Bacillati</taxon>
        <taxon>Actinomycetota</taxon>
        <taxon>Actinomycetes</taxon>
        <taxon>Micrococcales</taxon>
        <taxon>Microbacteriaceae</taxon>
        <taxon>Leucobacter</taxon>
    </lineage>
</organism>
<accession>A0A940PRZ0</accession>
<keyword evidence="5" id="KW-1185">Reference proteome</keyword>
<dbReference type="Pfam" id="PF02661">
    <property type="entry name" value="Fic"/>
    <property type="match status" value="1"/>
</dbReference>